<accession>A0A0C3E6I0</accession>
<evidence type="ECO:0000313" key="2">
    <source>
        <dbReference type="Proteomes" id="UP000053989"/>
    </source>
</evidence>
<sequence length="76" mass="8615">MSSWSSPAQLKHHSTFVQQFKAVCSVRRQVASISWFPNLGCVYSVRVRHWPQCVVSCQAHSPSIIRLITGFQQNGQ</sequence>
<dbReference type="InParanoid" id="A0A0C3E6I0"/>
<dbReference type="Proteomes" id="UP000053989">
    <property type="component" value="Unassembled WGS sequence"/>
</dbReference>
<name>A0A0C3E6I0_9AGAM</name>
<gene>
    <name evidence="1" type="ORF">SCLCIDRAFT_1209230</name>
</gene>
<reference evidence="1 2" key="1">
    <citation type="submission" date="2014-04" db="EMBL/GenBank/DDBJ databases">
        <authorList>
            <consortium name="DOE Joint Genome Institute"/>
            <person name="Kuo A."/>
            <person name="Kohler A."/>
            <person name="Nagy L.G."/>
            <person name="Floudas D."/>
            <person name="Copeland A."/>
            <person name="Barry K.W."/>
            <person name="Cichocki N."/>
            <person name="Veneault-Fourrey C."/>
            <person name="LaButti K."/>
            <person name="Lindquist E.A."/>
            <person name="Lipzen A."/>
            <person name="Lundell T."/>
            <person name="Morin E."/>
            <person name="Murat C."/>
            <person name="Sun H."/>
            <person name="Tunlid A."/>
            <person name="Henrissat B."/>
            <person name="Grigoriev I.V."/>
            <person name="Hibbett D.S."/>
            <person name="Martin F."/>
            <person name="Nordberg H.P."/>
            <person name="Cantor M.N."/>
            <person name="Hua S.X."/>
        </authorList>
    </citation>
    <scope>NUCLEOTIDE SEQUENCE [LARGE SCALE GENOMIC DNA]</scope>
    <source>
        <strain evidence="1 2">Foug A</strain>
    </source>
</reference>
<protein>
    <submittedName>
        <fullName evidence="1">Uncharacterized protein</fullName>
    </submittedName>
</protein>
<organism evidence="1 2">
    <name type="scientific">Scleroderma citrinum Foug A</name>
    <dbReference type="NCBI Taxonomy" id="1036808"/>
    <lineage>
        <taxon>Eukaryota</taxon>
        <taxon>Fungi</taxon>
        <taxon>Dikarya</taxon>
        <taxon>Basidiomycota</taxon>
        <taxon>Agaricomycotina</taxon>
        <taxon>Agaricomycetes</taxon>
        <taxon>Agaricomycetidae</taxon>
        <taxon>Boletales</taxon>
        <taxon>Sclerodermatineae</taxon>
        <taxon>Sclerodermataceae</taxon>
        <taxon>Scleroderma</taxon>
    </lineage>
</organism>
<reference evidence="2" key="2">
    <citation type="submission" date="2015-01" db="EMBL/GenBank/DDBJ databases">
        <title>Evolutionary Origins and Diversification of the Mycorrhizal Mutualists.</title>
        <authorList>
            <consortium name="DOE Joint Genome Institute"/>
            <consortium name="Mycorrhizal Genomics Consortium"/>
            <person name="Kohler A."/>
            <person name="Kuo A."/>
            <person name="Nagy L.G."/>
            <person name="Floudas D."/>
            <person name="Copeland A."/>
            <person name="Barry K.W."/>
            <person name="Cichocki N."/>
            <person name="Veneault-Fourrey C."/>
            <person name="LaButti K."/>
            <person name="Lindquist E.A."/>
            <person name="Lipzen A."/>
            <person name="Lundell T."/>
            <person name="Morin E."/>
            <person name="Murat C."/>
            <person name="Riley R."/>
            <person name="Ohm R."/>
            <person name="Sun H."/>
            <person name="Tunlid A."/>
            <person name="Henrissat B."/>
            <person name="Grigoriev I.V."/>
            <person name="Hibbett D.S."/>
            <person name="Martin F."/>
        </authorList>
    </citation>
    <scope>NUCLEOTIDE SEQUENCE [LARGE SCALE GENOMIC DNA]</scope>
    <source>
        <strain evidence="2">Foug A</strain>
    </source>
</reference>
<dbReference type="AlphaFoldDB" id="A0A0C3E6I0"/>
<keyword evidence="2" id="KW-1185">Reference proteome</keyword>
<evidence type="ECO:0000313" key="1">
    <source>
        <dbReference type="EMBL" id="KIM68405.1"/>
    </source>
</evidence>
<proteinExistence type="predicted"/>
<dbReference type="EMBL" id="KN822009">
    <property type="protein sequence ID" value="KIM68405.1"/>
    <property type="molecule type" value="Genomic_DNA"/>
</dbReference>
<dbReference type="HOGENOM" id="CLU_2655932_0_0_1"/>